<dbReference type="InterPro" id="IPR028202">
    <property type="entry name" value="Reductase_C"/>
</dbReference>
<dbReference type="Pfam" id="PF14759">
    <property type="entry name" value="Reductase_C"/>
    <property type="match status" value="1"/>
</dbReference>
<dbReference type="Proteomes" id="UP000887566">
    <property type="component" value="Unplaced"/>
</dbReference>
<evidence type="ECO:0000256" key="4">
    <source>
        <dbReference type="ARBA" id="ARBA00022714"/>
    </source>
</evidence>
<accession>A0A914VSN4</accession>
<reference evidence="13" key="1">
    <citation type="submission" date="2022-11" db="UniProtKB">
        <authorList>
            <consortium name="WormBaseParasite"/>
        </authorList>
    </citation>
    <scope>IDENTIFICATION</scope>
</reference>
<keyword evidence="3" id="KW-0285">Flavoprotein</keyword>
<dbReference type="FunFam" id="2.102.10.10:FF:000003">
    <property type="entry name" value="apoptosis-inducing factor 3 isoform X2"/>
    <property type="match status" value="1"/>
</dbReference>
<dbReference type="InterPro" id="IPR017941">
    <property type="entry name" value="Rieske_2Fe-2S"/>
</dbReference>
<evidence type="ECO:0000256" key="2">
    <source>
        <dbReference type="ARBA" id="ARBA00006442"/>
    </source>
</evidence>
<dbReference type="InterPro" id="IPR036922">
    <property type="entry name" value="Rieske_2Fe-2S_sf"/>
</dbReference>
<keyword evidence="6" id="KW-0274">FAD</keyword>
<dbReference type="GO" id="GO:0051537">
    <property type="term" value="F:2 iron, 2 sulfur cluster binding"/>
    <property type="evidence" value="ECO:0007669"/>
    <property type="project" value="UniProtKB-KW"/>
</dbReference>
<dbReference type="GO" id="GO:0046872">
    <property type="term" value="F:metal ion binding"/>
    <property type="evidence" value="ECO:0007669"/>
    <property type="project" value="UniProtKB-KW"/>
</dbReference>
<dbReference type="GO" id="GO:0016651">
    <property type="term" value="F:oxidoreductase activity, acting on NAD(P)H"/>
    <property type="evidence" value="ECO:0007669"/>
    <property type="project" value="TreeGrafter"/>
</dbReference>
<organism evidence="12 13">
    <name type="scientific">Plectus sambesii</name>
    <dbReference type="NCBI Taxonomy" id="2011161"/>
    <lineage>
        <taxon>Eukaryota</taxon>
        <taxon>Metazoa</taxon>
        <taxon>Ecdysozoa</taxon>
        <taxon>Nematoda</taxon>
        <taxon>Chromadorea</taxon>
        <taxon>Plectida</taxon>
        <taxon>Plectina</taxon>
        <taxon>Plectoidea</taxon>
        <taxon>Plectidae</taxon>
        <taxon>Plectus</taxon>
    </lineage>
</organism>
<dbReference type="PANTHER" id="PTHR43557:SF2">
    <property type="entry name" value="RIESKE DOMAIN-CONTAINING PROTEIN-RELATED"/>
    <property type="match status" value="1"/>
</dbReference>
<keyword evidence="8" id="KW-0408">Iron</keyword>
<comment type="cofactor">
    <cofactor evidence="1">
        <name>FAD</name>
        <dbReference type="ChEBI" id="CHEBI:57692"/>
    </cofactor>
</comment>
<keyword evidence="7" id="KW-0560">Oxidoreductase</keyword>
<evidence type="ECO:0000256" key="1">
    <source>
        <dbReference type="ARBA" id="ARBA00001974"/>
    </source>
</evidence>
<dbReference type="SUPFAM" id="SSF50022">
    <property type="entry name" value="ISP domain"/>
    <property type="match status" value="1"/>
</dbReference>
<protein>
    <submittedName>
        <fullName evidence="13">Rieske domain-containing protein</fullName>
    </submittedName>
</protein>
<evidence type="ECO:0000313" key="13">
    <source>
        <dbReference type="WBParaSite" id="PSAMB.scaffold246size61639.g4146.t2"/>
    </source>
</evidence>
<dbReference type="Gene3D" id="3.30.390.30">
    <property type="match status" value="1"/>
</dbReference>
<dbReference type="Pfam" id="PF00355">
    <property type="entry name" value="Rieske"/>
    <property type="match status" value="1"/>
</dbReference>
<dbReference type="SUPFAM" id="SSF55424">
    <property type="entry name" value="FAD/NAD-linked reductases, dimerisation (C-terminal) domain"/>
    <property type="match status" value="1"/>
</dbReference>
<comment type="similarity">
    <text evidence="2">Belongs to the FAD-dependent oxidoreductase family.</text>
</comment>
<evidence type="ECO:0000313" key="12">
    <source>
        <dbReference type="Proteomes" id="UP000887566"/>
    </source>
</evidence>
<dbReference type="PRINTS" id="PR00368">
    <property type="entry name" value="FADPNR"/>
</dbReference>
<name>A0A914VSN4_9BILA</name>
<dbReference type="AlphaFoldDB" id="A0A914VSN4"/>
<dbReference type="GO" id="GO:0005737">
    <property type="term" value="C:cytoplasm"/>
    <property type="evidence" value="ECO:0007669"/>
    <property type="project" value="TreeGrafter"/>
</dbReference>
<dbReference type="PRINTS" id="PR00469">
    <property type="entry name" value="PNDRDTASEII"/>
</dbReference>
<dbReference type="PANTHER" id="PTHR43557">
    <property type="entry name" value="APOPTOSIS-INDUCING FACTOR 1"/>
    <property type="match status" value="1"/>
</dbReference>
<feature type="domain" description="Rieske" evidence="11">
    <location>
        <begin position="57"/>
        <end position="152"/>
    </location>
</feature>
<evidence type="ECO:0000256" key="6">
    <source>
        <dbReference type="ARBA" id="ARBA00022827"/>
    </source>
</evidence>
<proteinExistence type="inferred from homology"/>
<keyword evidence="9" id="KW-0411">Iron-sulfur</keyword>
<evidence type="ECO:0000259" key="11">
    <source>
        <dbReference type="PROSITE" id="PS51296"/>
    </source>
</evidence>
<evidence type="ECO:0000256" key="9">
    <source>
        <dbReference type="ARBA" id="ARBA00023014"/>
    </source>
</evidence>
<evidence type="ECO:0000256" key="10">
    <source>
        <dbReference type="SAM" id="MobiDB-lite"/>
    </source>
</evidence>
<sequence length="582" mass="62694">MGGRHSKSYRVVAEEGSISDVGIIRRTGSGPDLTTQQQQQQQQPSQSSEEDSTMISTVLCQVDDLKDGQMKDFTVEGKKVLLVKDEGQFHAIGAKCTHYGANLATGAYSNGRVRCPWHGACFSVTTGDIEDFPGLDSLPKFQTKIEGNSVVLLATKEELEVVKRTKPMCSMADDCHEAPVIIVGGGAAALTCAESLRQHSYQGNIIMMTQESSAPYDRIKLSKAPDTPVDKILLRTADFYEKHKIQILTNSQVTSVSVVDKAVTLADQDTVHYSKLVIATGGTPRTLTCPGADLQGIHYLRTPQDGLSISESVQGRDVVIIGSSFIGMELAASLVAKVKSITCVDALTEPFQMVLGEPIGRAMRKLFESKGVQFKLQAKLVSLIGENGRVTHAVLGDGSQLVAETILVGIGVVPATAFLKDSGIEMNPQGFVKVDATMKTNVDDVYAAGDIVTFPMAALELDNVNIQHWQMAHKHGNVAGAAIAGIAKPIDTVPFFWTMVFGKSIRYTGYGGGHDDVVIHGIVDDLQFVAYYLKKGKVIAVASMGRDPVCAVFAQIFIARKPVTKADIESNPNDDWTSWLSA</sequence>
<dbReference type="Pfam" id="PF07992">
    <property type="entry name" value="Pyr_redox_2"/>
    <property type="match status" value="1"/>
</dbReference>
<evidence type="ECO:0000256" key="8">
    <source>
        <dbReference type="ARBA" id="ARBA00023004"/>
    </source>
</evidence>
<keyword evidence="5" id="KW-0479">Metal-binding</keyword>
<dbReference type="WBParaSite" id="PSAMB.scaffold246size61639.g4146.t2">
    <property type="protein sequence ID" value="PSAMB.scaffold246size61639.g4146.t2"/>
    <property type="gene ID" value="PSAMB.scaffold246size61639.g4146"/>
</dbReference>
<keyword evidence="12" id="KW-1185">Reference proteome</keyword>
<dbReference type="InterPro" id="IPR036188">
    <property type="entry name" value="FAD/NAD-bd_sf"/>
</dbReference>
<dbReference type="CDD" id="cd03478">
    <property type="entry name" value="Rieske_AIFL_N"/>
    <property type="match status" value="1"/>
</dbReference>
<feature type="compositionally biased region" description="Low complexity" evidence="10">
    <location>
        <begin position="36"/>
        <end position="47"/>
    </location>
</feature>
<evidence type="ECO:0000256" key="7">
    <source>
        <dbReference type="ARBA" id="ARBA00023002"/>
    </source>
</evidence>
<dbReference type="Gene3D" id="3.50.50.60">
    <property type="entry name" value="FAD/NAD(P)-binding domain"/>
    <property type="match status" value="2"/>
</dbReference>
<dbReference type="Gene3D" id="2.102.10.10">
    <property type="entry name" value="Rieske [2Fe-2S] iron-sulphur domain"/>
    <property type="match status" value="1"/>
</dbReference>
<dbReference type="InterPro" id="IPR016156">
    <property type="entry name" value="FAD/NAD-linked_Rdtase_dimer_sf"/>
</dbReference>
<dbReference type="InterPro" id="IPR050446">
    <property type="entry name" value="FAD-oxidoreductase/Apoptosis"/>
</dbReference>
<dbReference type="InterPro" id="IPR023753">
    <property type="entry name" value="FAD/NAD-binding_dom"/>
</dbReference>
<evidence type="ECO:0000256" key="3">
    <source>
        <dbReference type="ARBA" id="ARBA00022630"/>
    </source>
</evidence>
<feature type="region of interest" description="Disordered" evidence="10">
    <location>
        <begin position="20"/>
        <end position="53"/>
    </location>
</feature>
<keyword evidence="4" id="KW-0001">2Fe-2S</keyword>
<dbReference type="PROSITE" id="PS51296">
    <property type="entry name" value="RIESKE"/>
    <property type="match status" value="1"/>
</dbReference>
<dbReference type="SUPFAM" id="SSF51905">
    <property type="entry name" value="FAD/NAD(P)-binding domain"/>
    <property type="match status" value="1"/>
</dbReference>
<evidence type="ECO:0000256" key="5">
    <source>
        <dbReference type="ARBA" id="ARBA00022723"/>
    </source>
</evidence>